<reference evidence="1 2" key="1">
    <citation type="submission" date="2022-01" db="EMBL/GenBank/DDBJ databases">
        <title>Mariniradius saccharolyticus sp. nov., isolated from sediment of a river.</title>
        <authorList>
            <person name="Liu H."/>
        </authorList>
    </citation>
    <scope>NUCLEOTIDE SEQUENCE [LARGE SCALE GENOMIC DNA]</scope>
    <source>
        <strain evidence="1 2">RY-2</strain>
    </source>
</reference>
<keyword evidence="2" id="KW-1185">Reference proteome</keyword>
<sequence length="142" mass="16910">MPVQVVHDRTVHEKAEEHQVDFFDKEKLSNVLVGIIQAFKEEHRNLEAVALNQPFELEGEKAVFHLVSDIQAGIFQKIKQEITTELRRKLNNYNLQIEFEVREEVKDDKKRLYTSTDKLHYLREKSDLLDELLNRFKLETDF</sequence>
<accession>A0ABS9BV68</accession>
<comment type="caution">
    <text evidence="1">The sequence shown here is derived from an EMBL/GenBank/DDBJ whole genome shotgun (WGS) entry which is preliminary data.</text>
</comment>
<gene>
    <name evidence="1" type="ORF">L0U89_09720</name>
</gene>
<proteinExistence type="predicted"/>
<dbReference type="Proteomes" id="UP001201449">
    <property type="component" value="Unassembled WGS sequence"/>
</dbReference>
<protein>
    <submittedName>
        <fullName evidence="1">DNA polymerase III subunit gamma/tau</fullName>
    </submittedName>
</protein>
<dbReference type="RefSeq" id="WP_234861336.1">
    <property type="nucleotide sequence ID" value="NZ_JAKEVZ010000006.1"/>
</dbReference>
<evidence type="ECO:0000313" key="2">
    <source>
        <dbReference type="Proteomes" id="UP001201449"/>
    </source>
</evidence>
<organism evidence="1 2">
    <name type="scientific">Mariniradius sediminis</name>
    <dbReference type="NCBI Taxonomy" id="2909237"/>
    <lineage>
        <taxon>Bacteria</taxon>
        <taxon>Pseudomonadati</taxon>
        <taxon>Bacteroidota</taxon>
        <taxon>Cytophagia</taxon>
        <taxon>Cytophagales</taxon>
        <taxon>Cyclobacteriaceae</taxon>
        <taxon>Mariniradius</taxon>
    </lineage>
</organism>
<evidence type="ECO:0000313" key="1">
    <source>
        <dbReference type="EMBL" id="MCF1751347.1"/>
    </source>
</evidence>
<name>A0ABS9BV68_9BACT</name>
<dbReference type="EMBL" id="JAKEVZ010000006">
    <property type="protein sequence ID" value="MCF1751347.1"/>
    <property type="molecule type" value="Genomic_DNA"/>
</dbReference>